<dbReference type="GO" id="GO:0072344">
    <property type="term" value="P:rescue of stalled ribosome"/>
    <property type="evidence" value="ECO:0007669"/>
    <property type="project" value="UniProtKB-UniRule"/>
</dbReference>
<evidence type="ECO:0000256" key="1">
    <source>
        <dbReference type="ARBA" id="ARBA00013260"/>
    </source>
</evidence>
<dbReference type="PROSITE" id="PS01196">
    <property type="entry name" value="PEPT_TRNA_HYDROL_2"/>
    <property type="match status" value="1"/>
</dbReference>
<proteinExistence type="inferred from homology"/>
<evidence type="ECO:0000256" key="6">
    <source>
        <dbReference type="ARBA" id="ARBA00050038"/>
    </source>
</evidence>
<feature type="binding site" evidence="7">
    <location>
        <position position="70"/>
    </location>
    <ligand>
        <name>tRNA</name>
        <dbReference type="ChEBI" id="CHEBI:17843"/>
    </ligand>
</feature>
<evidence type="ECO:0000256" key="7">
    <source>
        <dbReference type="HAMAP-Rule" id="MF_00083"/>
    </source>
</evidence>
<dbReference type="CDD" id="cd00462">
    <property type="entry name" value="PTH"/>
    <property type="match status" value="1"/>
</dbReference>
<dbReference type="FunFam" id="3.40.50.1470:FF:000001">
    <property type="entry name" value="Peptidyl-tRNA hydrolase"/>
    <property type="match status" value="1"/>
</dbReference>
<evidence type="ECO:0000313" key="9">
    <source>
        <dbReference type="Proteomes" id="UP000262004"/>
    </source>
</evidence>
<protein>
    <recommendedName>
        <fullName evidence="6 7">Peptidyl-tRNA hydrolase</fullName>
        <shortName evidence="7">Pth</shortName>
        <ecNumber evidence="1 7">3.1.1.29</ecNumber>
    </recommendedName>
</protein>
<feature type="active site" description="Proton acceptor" evidence="7">
    <location>
        <position position="26"/>
    </location>
</feature>
<reference evidence="8 9" key="1">
    <citation type="submission" date="2018-04" db="EMBL/GenBank/DDBJ databases">
        <title>Complete genome sequence of Hydrogenophilus thermoluteolus TH-1.</title>
        <authorList>
            <person name="Arai H."/>
        </authorList>
    </citation>
    <scope>NUCLEOTIDE SEQUENCE [LARGE SCALE GENOMIC DNA]</scope>
    <source>
        <strain evidence="8 9">TH-1</strain>
    </source>
</reference>
<dbReference type="InterPro" id="IPR001328">
    <property type="entry name" value="Pept_tRNA_hydro"/>
</dbReference>
<dbReference type="EC" id="3.1.1.29" evidence="1 7"/>
<dbReference type="Pfam" id="PF01195">
    <property type="entry name" value="Pept_tRNA_hydro"/>
    <property type="match status" value="1"/>
</dbReference>
<feature type="binding site" evidence="7">
    <location>
        <position position="68"/>
    </location>
    <ligand>
        <name>tRNA</name>
        <dbReference type="ChEBI" id="CHEBI:17843"/>
    </ligand>
</feature>
<sequence>MSGHPIPPQLVVGLGNPGREYEATRHNIGFWWVDQLARTLCAIFHPEARFFGEVARSGTLRLLKPTTFMNRSGQAVAALARFFRIPPEAILVVHDELDLPPGRARLKFGGGTAGHNGLKDIRAQLGSDRFWRLRLGIGHPGDRNQVANYVLHPPRAEERALLEQVLTDTLACWPLIARGDWSRAQQRIHALAPPTPSLTPQENRS</sequence>
<keyword evidence="9" id="KW-1185">Reference proteome</keyword>
<comment type="function">
    <text evidence="7">Catalyzes the release of premature peptidyl moieties from peptidyl-tRNA molecules trapped in stalled 50S ribosomal subunits, and thus maintains levels of free tRNAs and 50S ribosomes.</text>
</comment>
<dbReference type="HAMAP" id="MF_00083">
    <property type="entry name" value="Pept_tRNA_hydro_bact"/>
    <property type="match status" value="1"/>
</dbReference>
<dbReference type="InterPro" id="IPR018171">
    <property type="entry name" value="Pept_tRNA_hydro_CS"/>
</dbReference>
<dbReference type="PANTHER" id="PTHR17224">
    <property type="entry name" value="PEPTIDYL-TRNA HYDROLASE"/>
    <property type="match status" value="1"/>
</dbReference>
<comment type="subunit">
    <text evidence="7">Monomer.</text>
</comment>
<feature type="binding site" evidence="7">
    <location>
        <position position="116"/>
    </location>
    <ligand>
        <name>tRNA</name>
        <dbReference type="ChEBI" id="CHEBI:17843"/>
    </ligand>
</feature>
<dbReference type="GO" id="GO:0000049">
    <property type="term" value="F:tRNA binding"/>
    <property type="evidence" value="ECO:0007669"/>
    <property type="project" value="UniProtKB-UniRule"/>
</dbReference>
<dbReference type="AlphaFoldDB" id="A0A2Z6DZR4"/>
<dbReference type="SUPFAM" id="SSF53178">
    <property type="entry name" value="Peptidyl-tRNA hydrolase-like"/>
    <property type="match status" value="1"/>
</dbReference>
<evidence type="ECO:0000256" key="5">
    <source>
        <dbReference type="ARBA" id="ARBA00038063"/>
    </source>
</evidence>
<accession>A0A2Z6DZR4</accession>
<comment type="catalytic activity">
    <reaction evidence="7">
        <text>an N-acyl-L-alpha-aminoacyl-tRNA + H2O = an N-acyl-L-amino acid + a tRNA + H(+)</text>
        <dbReference type="Rhea" id="RHEA:54448"/>
        <dbReference type="Rhea" id="RHEA-COMP:10123"/>
        <dbReference type="Rhea" id="RHEA-COMP:13883"/>
        <dbReference type="ChEBI" id="CHEBI:15377"/>
        <dbReference type="ChEBI" id="CHEBI:15378"/>
        <dbReference type="ChEBI" id="CHEBI:59874"/>
        <dbReference type="ChEBI" id="CHEBI:78442"/>
        <dbReference type="ChEBI" id="CHEBI:138191"/>
        <dbReference type="EC" id="3.1.1.29"/>
    </reaction>
</comment>
<dbReference type="Gene3D" id="3.40.50.1470">
    <property type="entry name" value="Peptidyl-tRNA hydrolase"/>
    <property type="match status" value="1"/>
</dbReference>
<dbReference type="OrthoDB" id="5291754at2"/>
<gene>
    <name evidence="7" type="primary">pth</name>
    <name evidence="8" type="ORF">HPTL_1763</name>
</gene>
<keyword evidence="2 7" id="KW-0820">tRNA-binding</keyword>
<evidence type="ECO:0000313" key="8">
    <source>
        <dbReference type="EMBL" id="BBD78021.1"/>
    </source>
</evidence>
<dbReference type="GO" id="GO:0006515">
    <property type="term" value="P:protein quality control for misfolded or incompletely synthesized proteins"/>
    <property type="evidence" value="ECO:0007669"/>
    <property type="project" value="UniProtKB-UniRule"/>
</dbReference>
<keyword evidence="4 7" id="KW-0694">RNA-binding</keyword>
<feature type="site" description="Stabilizes the basic form of H active site to accept a proton" evidence="7">
    <location>
        <position position="95"/>
    </location>
</feature>
<comment type="subcellular location">
    <subcellularLocation>
        <location evidence="7">Cytoplasm</location>
    </subcellularLocation>
</comment>
<dbReference type="PANTHER" id="PTHR17224:SF1">
    <property type="entry name" value="PEPTIDYL-TRNA HYDROLASE"/>
    <property type="match status" value="1"/>
</dbReference>
<organism evidence="8 9">
    <name type="scientific">Hydrogenophilus thermoluteolus</name>
    <name type="common">Pseudomonas hydrogenothermophila</name>
    <dbReference type="NCBI Taxonomy" id="297"/>
    <lineage>
        <taxon>Bacteria</taxon>
        <taxon>Pseudomonadati</taxon>
        <taxon>Pseudomonadota</taxon>
        <taxon>Hydrogenophilia</taxon>
        <taxon>Hydrogenophilales</taxon>
        <taxon>Hydrogenophilaceae</taxon>
        <taxon>Hydrogenophilus</taxon>
    </lineage>
</organism>
<evidence type="ECO:0000256" key="3">
    <source>
        <dbReference type="ARBA" id="ARBA00022801"/>
    </source>
</evidence>
<dbReference type="NCBIfam" id="TIGR00447">
    <property type="entry name" value="pth"/>
    <property type="match status" value="1"/>
</dbReference>
<name>A0A2Z6DZR4_HYDTE</name>
<dbReference type="Proteomes" id="UP000262004">
    <property type="component" value="Chromosome"/>
</dbReference>
<comment type="similarity">
    <text evidence="5 7">Belongs to the PTH family.</text>
</comment>
<keyword evidence="7" id="KW-0963">Cytoplasm</keyword>
<feature type="binding site" evidence="7">
    <location>
        <position position="21"/>
    </location>
    <ligand>
        <name>tRNA</name>
        <dbReference type="ChEBI" id="CHEBI:17843"/>
    </ligand>
</feature>
<dbReference type="InterPro" id="IPR036416">
    <property type="entry name" value="Pept_tRNA_hydro_sf"/>
</dbReference>
<evidence type="ECO:0000256" key="4">
    <source>
        <dbReference type="ARBA" id="ARBA00022884"/>
    </source>
</evidence>
<dbReference type="RefSeq" id="WP_119335696.1">
    <property type="nucleotide sequence ID" value="NZ_AP018558.1"/>
</dbReference>
<dbReference type="KEGG" id="htl:HPTL_1763"/>
<feature type="site" description="Discriminates between blocked and unblocked aminoacyl-tRNA" evidence="7">
    <location>
        <position position="16"/>
    </location>
</feature>
<dbReference type="EMBL" id="AP018558">
    <property type="protein sequence ID" value="BBD78021.1"/>
    <property type="molecule type" value="Genomic_DNA"/>
</dbReference>
<evidence type="ECO:0000256" key="2">
    <source>
        <dbReference type="ARBA" id="ARBA00022555"/>
    </source>
</evidence>
<comment type="function">
    <text evidence="7">Hydrolyzes ribosome-free peptidyl-tRNAs (with 1 or more amino acids incorporated), which drop off the ribosome during protein synthesis, or as a result of ribosome stalling.</text>
</comment>
<dbReference type="GO" id="GO:0005737">
    <property type="term" value="C:cytoplasm"/>
    <property type="evidence" value="ECO:0007669"/>
    <property type="project" value="UniProtKB-SubCell"/>
</dbReference>
<keyword evidence="3 7" id="KW-0378">Hydrolase</keyword>
<dbReference type="GO" id="GO:0004045">
    <property type="term" value="F:peptidyl-tRNA hydrolase activity"/>
    <property type="evidence" value="ECO:0007669"/>
    <property type="project" value="UniProtKB-UniRule"/>
</dbReference>